<comment type="function">
    <text evidence="1 7">Assembles around the rod to form the L-ring and probably protects the motor/basal body from shearing forces during rotation.</text>
</comment>
<dbReference type="OrthoDB" id="9789227at2"/>
<keyword evidence="9" id="KW-0966">Cell projection</keyword>
<dbReference type="PROSITE" id="PS51257">
    <property type="entry name" value="PROKAR_LIPOPROTEIN"/>
    <property type="match status" value="1"/>
</dbReference>
<keyword evidence="9" id="KW-0282">Flagellum</keyword>
<organism evidence="9 10">
    <name type="scientific">Pseudodesulfovibrio senegalensis</name>
    <dbReference type="NCBI Taxonomy" id="1721087"/>
    <lineage>
        <taxon>Bacteria</taxon>
        <taxon>Pseudomonadati</taxon>
        <taxon>Thermodesulfobacteriota</taxon>
        <taxon>Desulfovibrionia</taxon>
        <taxon>Desulfovibrionales</taxon>
        <taxon>Desulfovibrionaceae</taxon>
    </lineage>
</organism>
<keyword evidence="9" id="KW-0969">Cilium</keyword>
<dbReference type="HAMAP" id="MF_00415">
    <property type="entry name" value="FlgH"/>
    <property type="match status" value="1"/>
</dbReference>
<dbReference type="GO" id="GO:0071973">
    <property type="term" value="P:bacterial-type flagellum-dependent cell motility"/>
    <property type="evidence" value="ECO:0007669"/>
    <property type="project" value="InterPro"/>
</dbReference>
<keyword evidence="5 7" id="KW-0975">Bacterial flagellum</keyword>
<proteinExistence type="inferred from homology"/>
<evidence type="ECO:0000256" key="6">
    <source>
        <dbReference type="ARBA" id="ARBA00023237"/>
    </source>
</evidence>
<comment type="subunit">
    <text evidence="7">The basal body constitutes a major portion of the flagellar organelle and consists of four rings (L,P,S, and M) mounted on a central rod.</text>
</comment>
<evidence type="ECO:0000256" key="4">
    <source>
        <dbReference type="ARBA" id="ARBA00023136"/>
    </source>
</evidence>
<dbReference type="AlphaFoldDB" id="A0A6N6MZ47"/>
<feature type="signal peptide" evidence="8">
    <location>
        <begin position="1"/>
        <end position="25"/>
    </location>
</feature>
<dbReference type="EMBL" id="WAIE01000007">
    <property type="protein sequence ID" value="KAB1440248.1"/>
    <property type="molecule type" value="Genomic_DNA"/>
</dbReference>
<keyword evidence="10" id="KW-1185">Reference proteome</keyword>
<gene>
    <name evidence="7 9" type="primary">flgH</name>
    <name evidence="9" type="ORF">F8A88_13415</name>
</gene>
<keyword evidence="3 7" id="KW-0732">Signal</keyword>
<dbReference type="GO" id="GO:0009279">
    <property type="term" value="C:cell outer membrane"/>
    <property type="evidence" value="ECO:0007669"/>
    <property type="project" value="UniProtKB-SubCell"/>
</dbReference>
<evidence type="ECO:0000256" key="5">
    <source>
        <dbReference type="ARBA" id="ARBA00023143"/>
    </source>
</evidence>
<feature type="chain" id="PRO_5027100863" description="Flagellar L-ring protein" evidence="8">
    <location>
        <begin position="26"/>
        <end position="234"/>
    </location>
</feature>
<reference evidence="9 10" key="1">
    <citation type="journal article" date="2017" name="Int. J. Syst. Evol. Microbiol.">
        <title>Desulfovibrio senegalensis sp. nov., a mesophilic sulfate reducer isolated from marine sediment.</title>
        <authorList>
            <person name="Thioye A."/>
            <person name="Gam Z.B.A."/>
            <person name="Mbengue M."/>
            <person name="Cayol J.L."/>
            <person name="Joseph-Bartoli M."/>
            <person name="Toure-Kane C."/>
            <person name="Labat M."/>
        </authorList>
    </citation>
    <scope>NUCLEOTIDE SEQUENCE [LARGE SCALE GENOMIC DNA]</scope>
    <source>
        <strain evidence="9 10">DSM 101509</strain>
    </source>
</reference>
<dbReference type="Pfam" id="PF02107">
    <property type="entry name" value="FlgH"/>
    <property type="match status" value="1"/>
</dbReference>
<dbReference type="PANTHER" id="PTHR34933">
    <property type="entry name" value="FLAGELLAR L-RING PROTEIN"/>
    <property type="match status" value="1"/>
</dbReference>
<comment type="caution">
    <text evidence="9">The sequence shown here is derived from an EMBL/GenBank/DDBJ whole genome shotgun (WGS) entry which is preliminary data.</text>
</comment>
<evidence type="ECO:0000313" key="10">
    <source>
        <dbReference type="Proteomes" id="UP000438699"/>
    </source>
</evidence>
<evidence type="ECO:0000256" key="7">
    <source>
        <dbReference type="HAMAP-Rule" id="MF_00415"/>
    </source>
</evidence>
<keyword evidence="6 7" id="KW-0998">Cell outer membrane</keyword>
<keyword evidence="7" id="KW-0449">Lipoprotein</keyword>
<evidence type="ECO:0000313" key="9">
    <source>
        <dbReference type="EMBL" id="KAB1440248.1"/>
    </source>
</evidence>
<comment type="similarity">
    <text evidence="2 7">Belongs to the FlgH family.</text>
</comment>
<comment type="subcellular location">
    <subcellularLocation>
        <location evidence="7">Cell outer membrane</location>
        <topology evidence="7">Lipid-anchor</topology>
    </subcellularLocation>
    <subcellularLocation>
        <location evidence="7">Bacterial flagellum basal body</location>
    </subcellularLocation>
</comment>
<dbReference type="Proteomes" id="UP000438699">
    <property type="component" value="Unassembled WGS sequence"/>
</dbReference>
<evidence type="ECO:0000256" key="8">
    <source>
        <dbReference type="SAM" id="SignalP"/>
    </source>
</evidence>
<accession>A0A6N6MZ47</accession>
<dbReference type="GO" id="GO:0009427">
    <property type="term" value="C:bacterial-type flagellum basal body, distal rod, L ring"/>
    <property type="evidence" value="ECO:0007669"/>
    <property type="project" value="InterPro"/>
</dbReference>
<evidence type="ECO:0000256" key="3">
    <source>
        <dbReference type="ARBA" id="ARBA00022729"/>
    </source>
</evidence>
<dbReference type="PANTHER" id="PTHR34933:SF1">
    <property type="entry name" value="FLAGELLAR L-RING PROTEIN"/>
    <property type="match status" value="1"/>
</dbReference>
<dbReference type="PRINTS" id="PR01008">
    <property type="entry name" value="FLGLRINGFLGH"/>
</dbReference>
<dbReference type="InterPro" id="IPR000527">
    <property type="entry name" value="Flag_Lring"/>
</dbReference>
<evidence type="ECO:0000256" key="1">
    <source>
        <dbReference type="ARBA" id="ARBA00002591"/>
    </source>
</evidence>
<dbReference type="GO" id="GO:0003774">
    <property type="term" value="F:cytoskeletal motor activity"/>
    <property type="evidence" value="ECO:0007669"/>
    <property type="project" value="InterPro"/>
</dbReference>
<name>A0A6N6MZ47_9BACT</name>
<protein>
    <recommendedName>
        <fullName evidence="7">Flagellar L-ring protein</fullName>
    </recommendedName>
    <alternativeName>
        <fullName evidence="7">Basal body L-ring protein</fullName>
    </alternativeName>
</protein>
<evidence type="ECO:0000256" key="2">
    <source>
        <dbReference type="ARBA" id="ARBA00006929"/>
    </source>
</evidence>
<keyword evidence="4 7" id="KW-0472">Membrane</keyword>
<sequence>MKIITGTQTCILIMAVVLLAGCAARQEPTPMPVLTPPQIVEQDPADNPGSLFDENRAEYLFEDNRARRVGDIVMVNVSESSSSTLKADTTAKRDTQTDMGITAMPNTGLLGELPLGTLGAKAGFDIAAGAKNDFTGSGEATQEASFTATVATRIVRRMPGGVLQVEGARRIRVYNETQILVVRGLIRERDIQSSNAVSSNNLAEAQIEVYGEGVLADKQKPGWLSRLLDNIYPF</sequence>